<dbReference type="Proteomes" id="UP001289374">
    <property type="component" value="Unassembled WGS sequence"/>
</dbReference>
<dbReference type="PANTHER" id="PTHR47592:SF30">
    <property type="entry name" value="CCHC-TYPE DOMAIN-CONTAINING PROTEIN"/>
    <property type="match status" value="1"/>
</dbReference>
<feature type="domain" description="GAG-pre-integrase" evidence="2">
    <location>
        <begin position="158"/>
        <end position="225"/>
    </location>
</feature>
<dbReference type="PANTHER" id="PTHR47592">
    <property type="entry name" value="PBF68 PROTEIN"/>
    <property type="match status" value="1"/>
</dbReference>
<reference evidence="4" key="2">
    <citation type="journal article" date="2024" name="Plant">
        <title>Genomic evolution and insights into agronomic trait innovations of Sesamum species.</title>
        <authorList>
            <person name="Miao H."/>
            <person name="Wang L."/>
            <person name="Qu L."/>
            <person name="Liu H."/>
            <person name="Sun Y."/>
            <person name="Le M."/>
            <person name="Wang Q."/>
            <person name="Wei S."/>
            <person name="Zheng Y."/>
            <person name="Lin W."/>
            <person name="Duan Y."/>
            <person name="Cao H."/>
            <person name="Xiong S."/>
            <person name="Wang X."/>
            <person name="Wei L."/>
            <person name="Li C."/>
            <person name="Ma Q."/>
            <person name="Ju M."/>
            <person name="Zhao R."/>
            <person name="Li G."/>
            <person name="Mu C."/>
            <person name="Tian Q."/>
            <person name="Mei H."/>
            <person name="Zhang T."/>
            <person name="Gao T."/>
            <person name="Zhang H."/>
        </authorList>
    </citation>
    <scope>NUCLEOTIDE SEQUENCE</scope>
    <source>
        <strain evidence="4">K16</strain>
    </source>
</reference>
<proteinExistence type="predicted"/>
<evidence type="ECO:0000313" key="4">
    <source>
        <dbReference type="EMBL" id="KAK4407731.1"/>
    </source>
</evidence>
<sequence>MAYQCFQKKDQQKTSHKPLSQPKPQINLTEQEEVIAAVVVEANLVENKTDWILDTGASKHFCSNKEMFQQFHEARDGECVFMGNSTTTEVLGKGKVFLKLTCGKTLALIDVLYVSSPRRNLISGSLLNKAGLKIVLKADKVIITRNGNFVEKGYMLDGLFVLNTIPTVSSKIASSSIYLIESINIWHDRLGHANYAPIKRLIDMKLINASDINEFTKCTICVEAKFYIKPFKPISARSTKLLELIHSDFS</sequence>
<name>A0AAE1XA23_9LAMI</name>
<dbReference type="InterPro" id="IPR025724">
    <property type="entry name" value="GAG-pre-integrase_dom"/>
</dbReference>
<keyword evidence="5" id="KW-1185">Reference proteome</keyword>
<accession>A0AAE1XA23</accession>
<protein>
    <recommendedName>
        <fullName evidence="6">GAG-pre-integrase domain-containing protein</fullName>
    </recommendedName>
</protein>
<evidence type="ECO:0008006" key="6">
    <source>
        <dbReference type="Google" id="ProtNLM"/>
    </source>
</evidence>
<dbReference type="EMBL" id="JACGWL010000002">
    <property type="protein sequence ID" value="KAK4407731.1"/>
    <property type="molecule type" value="Genomic_DNA"/>
</dbReference>
<evidence type="ECO:0000259" key="3">
    <source>
        <dbReference type="Pfam" id="PF22936"/>
    </source>
</evidence>
<dbReference type="AlphaFoldDB" id="A0AAE1XA23"/>
<evidence type="ECO:0000256" key="1">
    <source>
        <dbReference type="SAM" id="MobiDB-lite"/>
    </source>
</evidence>
<feature type="region of interest" description="Disordered" evidence="1">
    <location>
        <begin position="1"/>
        <end position="25"/>
    </location>
</feature>
<dbReference type="Pfam" id="PF13976">
    <property type="entry name" value="gag_pre-integrs"/>
    <property type="match status" value="1"/>
</dbReference>
<dbReference type="InterPro" id="IPR054722">
    <property type="entry name" value="PolX-like_BBD"/>
</dbReference>
<reference evidence="4" key="1">
    <citation type="submission" date="2020-06" db="EMBL/GenBank/DDBJ databases">
        <authorList>
            <person name="Li T."/>
            <person name="Hu X."/>
            <person name="Zhang T."/>
            <person name="Song X."/>
            <person name="Zhang H."/>
            <person name="Dai N."/>
            <person name="Sheng W."/>
            <person name="Hou X."/>
            <person name="Wei L."/>
        </authorList>
    </citation>
    <scope>NUCLEOTIDE SEQUENCE</scope>
    <source>
        <strain evidence="4">K16</strain>
        <tissue evidence="4">Leaf</tissue>
    </source>
</reference>
<gene>
    <name evidence="4" type="ORF">Sango_0354100</name>
</gene>
<evidence type="ECO:0000313" key="5">
    <source>
        <dbReference type="Proteomes" id="UP001289374"/>
    </source>
</evidence>
<comment type="caution">
    <text evidence="4">The sequence shown here is derived from an EMBL/GenBank/DDBJ whole genome shotgun (WGS) entry which is preliminary data.</text>
</comment>
<evidence type="ECO:0000259" key="2">
    <source>
        <dbReference type="Pfam" id="PF13976"/>
    </source>
</evidence>
<dbReference type="Pfam" id="PF22936">
    <property type="entry name" value="Pol_BBD"/>
    <property type="match status" value="1"/>
</dbReference>
<feature type="domain" description="Retrovirus-related Pol polyprotein from transposon TNT 1-94-like beta-barrel" evidence="3">
    <location>
        <begin position="51"/>
        <end position="131"/>
    </location>
</feature>
<organism evidence="4 5">
    <name type="scientific">Sesamum angolense</name>
    <dbReference type="NCBI Taxonomy" id="2727404"/>
    <lineage>
        <taxon>Eukaryota</taxon>
        <taxon>Viridiplantae</taxon>
        <taxon>Streptophyta</taxon>
        <taxon>Embryophyta</taxon>
        <taxon>Tracheophyta</taxon>
        <taxon>Spermatophyta</taxon>
        <taxon>Magnoliopsida</taxon>
        <taxon>eudicotyledons</taxon>
        <taxon>Gunneridae</taxon>
        <taxon>Pentapetalae</taxon>
        <taxon>asterids</taxon>
        <taxon>lamiids</taxon>
        <taxon>Lamiales</taxon>
        <taxon>Pedaliaceae</taxon>
        <taxon>Sesamum</taxon>
    </lineage>
</organism>